<protein>
    <submittedName>
        <fullName evidence="1">Uncharacterized protein</fullName>
    </submittedName>
</protein>
<dbReference type="Proteomes" id="UP001221924">
    <property type="component" value="Unassembled WGS sequence"/>
</dbReference>
<comment type="caution">
    <text evidence="1">The sequence shown here is derived from an EMBL/GenBank/DDBJ whole genome shotgun (WGS) entry which is preliminary data.</text>
</comment>
<reference evidence="1" key="1">
    <citation type="submission" date="2023-03" db="EMBL/GenBank/DDBJ databases">
        <title>DFI Biobank Strains.</title>
        <authorList>
            <person name="Mostad J."/>
            <person name="Paddock L."/>
            <person name="Medina S."/>
            <person name="Waligurski E."/>
            <person name="Barat B."/>
            <person name="Smith R."/>
            <person name="Burgo V."/>
            <person name="Metcalfe C."/>
            <person name="Woodson C."/>
            <person name="Sundararajan A."/>
            <person name="Ramaswamy R."/>
            <person name="Lin H."/>
            <person name="Pamer E.G."/>
        </authorList>
    </citation>
    <scope>NUCLEOTIDE SEQUENCE</scope>
    <source>
        <strain evidence="1">DFI.9.5</strain>
    </source>
</reference>
<evidence type="ECO:0000313" key="2">
    <source>
        <dbReference type="Proteomes" id="UP001221924"/>
    </source>
</evidence>
<dbReference type="EMBL" id="JARFID010000839">
    <property type="protein sequence ID" value="MDE8698186.1"/>
    <property type="molecule type" value="Genomic_DNA"/>
</dbReference>
<feature type="non-terminal residue" evidence="1">
    <location>
        <position position="1"/>
    </location>
</feature>
<feature type="non-terminal residue" evidence="1">
    <location>
        <position position="99"/>
    </location>
</feature>
<accession>A0AAW6M9Y5</accession>
<organism evidence="1 2">
    <name type="scientific">Bacteroides cellulosilyticus</name>
    <dbReference type="NCBI Taxonomy" id="246787"/>
    <lineage>
        <taxon>Bacteria</taxon>
        <taxon>Pseudomonadati</taxon>
        <taxon>Bacteroidota</taxon>
        <taxon>Bacteroidia</taxon>
        <taxon>Bacteroidales</taxon>
        <taxon>Bacteroidaceae</taxon>
        <taxon>Bacteroides</taxon>
    </lineage>
</organism>
<name>A0AAW6M9Y5_9BACE</name>
<proteinExistence type="predicted"/>
<sequence>ELKDSLYCCNTEYGSEYELRFLYPDGNYEELGVYPEEVFDESNNFENKEALWKHRYVVGGVSNQAWIMNLNDEQFYCPLTAFAAIVLKTVIHSGNKYEG</sequence>
<dbReference type="AlphaFoldDB" id="A0AAW6M9Y5"/>
<gene>
    <name evidence="1" type="ORF">PZH42_29925</name>
</gene>
<evidence type="ECO:0000313" key="1">
    <source>
        <dbReference type="EMBL" id="MDE8698186.1"/>
    </source>
</evidence>